<keyword evidence="11" id="KW-1185">Reference proteome</keyword>
<feature type="domain" description="MacB-like periplasmic core" evidence="9">
    <location>
        <begin position="18"/>
        <end position="236"/>
    </location>
</feature>
<feature type="domain" description="MacB-like periplasmic core" evidence="9">
    <location>
        <begin position="489"/>
        <end position="690"/>
    </location>
</feature>
<feature type="domain" description="ABC3 transporter permease C-terminal" evidence="8">
    <location>
        <begin position="724"/>
        <end position="840"/>
    </location>
</feature>
<evidence type="ECO:0000313" key="10">
    <source>
        <dbReference type="EMBL" id="UWP85991.1"/>
    </source>
</evidence>
<dbReference type="InterPro" id="IPR003838">
    <property type="entry name" value="ABC3_permease_C"/>
</dbReference>
<dbReference type="Proteomes" id="UP001059617">
    <property type="component" value="Chromosome"/>
</dbReference>
<proteinExistence type="inferred from homology"/>
<evidence type="ECO:0000259" key="8">
    <source>
        <dbReference type="Pfam" id="PF02687"/>
    </source>
</evidence>
<evidence type="ECO:0000256" key="3">
    <source>
        <dbReference type="ARBA" id="ARBA00022692"/>
    </source>
</evidence>
<dbReference type="EMBL" id="CP073720">
    <property type="protein sequence ID" value="UWP85991.1"/>
    <property type="molecule type" value="Genomic_DNA"/>
</dbReference>
<feature type="transmembrane region" description="Helical" evidence="7">
    <location>
        <begin position="406"/>
        <end position="428"/>
    </location>
</feature>
<accession>A0ABY5WCT3</accession>
<feature type="transmembrane region" description="Helical" evidence="7">
    <location>
        <begin position="716"/>
        <end position="744"/>
    </location>
</feature>
<feature type="transmembrane region" description="Helical" evidence="7">
    <location>
        <begin position="765"/>
        <end position="798"/>
    </location>
</feature>
<evidence type="ECO:0000256" key="4">
    <source>
        <dbReference type="ARBA" id="ARBA00022989"/>
    </source>
</evidence>
<feature type="transmembrane region" description="Helical" evidence="7">
    <location>
        <begin position="434"/>
        <end position="457"/>
    </location>
</feature>
<name>A0ABY5WCT3_9ACTN</name>
<gene>
    <name evidence="10" type="ORF">Dfulv_17740</name>
</gene>
<evidence type="ECO:0000256" key="7">
    <source>
        <dbReference type="SAM" id="Phobius"/>
    </source>
</evidence>
<keyword evidence="4 7" id="KW-1133">Transmembrane helix</keyword>
<feature type="transmembrane region" description="Helical" evidence="7">
    <location>
        <begin position="358"/>
        <end position="385"/>
    </location>
</feature>
<sequence>MLRATLKSLLARKLRLTLSTLAVVLSVMFVSGSLVLTDTLGRTFDNLFANIYTYTDVQVSAKSQVAQQGGDGTLPFPAATVDEVAKVDGVAKATGQVFLNGAVPIGKNGKVVANQTGQQFGANWTGEDDLVKLAGGKAPAADNEIVVNRGLAKTAKVKVGDSMDVITRDKQRKTYTIVGEMQYAGGRDSMAGESAIFFTTPVAQKLMLGAEDQFNVIDVKAAPGVTDEKLRDNVKAQLGDAFVVQTGKELSEESSKAIKGFLNYFNYVLLGFGAVALLVGVFLILNTFSIIVAQRTQELALLRAMGASRGQVLRSVLLEALLIGVVGSVFGFVVGLGLGALGAYLFVGLADGAEVAGLGFPISAIVASFAIGILVTMVAALMPALKAARVAPIAAMRESAATDRPLTKLTIAGGVVTALAIGSLTWGLTGAGDGTLGLVFGGVLGLLVGVALLTPVISKPLVAALGSVFSWTVPGQLGRRNSSRNPRRTAITAGAVMIGIAIVTAISTIFSSLSTAIGDTLDKDLQADLVVLGQQTSEIPPVITPEELEGIKALPGAGTVAALTADAVKVNGEQNFVLSYENVGAAMTVLKLKAEEGRIDRLDSGEFIVDKKTAENRKLKLGDTITVTFAKTGDKTLKLVGISGESAIAGGIVVSYADATTGFSFPQPWQAFISVKDGASVSATKDAVASIIEKNPEVSVYTKDEFVETNQQGFDVALVVVQVLLLIALAISVLGVINTLLLSVIERTRELGMLRAVGLRRRQTWLMVTTESVVITVFGTVLGLAVGAGLGAAIVTALKEVLGFGAVTLPWGLMVVYFIASLFVGAVAGFIPSIRAVRLNVLNAIAYE</sequence>
<feature type="domain" description="ABC3 transporter permease C-terminal" evidence="8">
    <location>
        <begin position="272"/>
        <end position="390"/>
    </location>
</feature>
<feature type="transmembrane region" description="Helical" evidence="7">
    <location>
        <begin position="264"/>
        <end position="292"/>
    </location>
</feature>
<feature type="transmembrane region" description="Helical" evidence="7">
    <location>
        <begin position="489"/>
        <end position="510"/>
    </location>
</feature>
<keyword evidence="5 7" id="KW-0472">Membrane</keyword>
<evidence type="ECO:0000256" key="2">
    <source>
        <dbReference type="ARBA" id="ARBA00022475"/>
    </source>
</evidence>
<organism evidence="10 11">
    <name type="scientific">Dactylosporangium fulvum</name>
    <dbReference type="NCBI Taxonomy" id="53359"/>
    <lineage>
        <taxon>Bacteria</taxon>
        <taxon>Bacillati</taxon>
        <taxon>Actinomycetota</taxon>
        <taxon>Actinomycetes</taxon>
        <taxon>Micromonosporales</taxon>
        <taxon>Micromonosporaceae</taxon>
        <taxon>Dactylosporangium</taxon>
    </lineage>
</organism>
<dbReference type="InterPro" id="IPR025857">
    <property type="entry name" value="MacB_PCD"/>
</dbReference>
<dbReference type="RefSeq" id="WP_259864474.1">
    <property type="nucleotide sequence ID" value="NZ_BAAAST010000036.1"/>
</dbReference>
<dbReference type="Pfam" id="PF02687">
    <property type="entry name" value="FtsX"/>
    <property type="match status" value="2"/>
</dbReference>
<dbReference type="InterPro" id="IPR050250">
    <property type="entry name" value="Macrolide_Exporter_MacB"/>
</dbReference>
<feature type="transmembrane region" description="Helical" evidence="7">
    <location>
        <begin position="313"/>
        <end position="346"/>
    </location>
</feature>
<reference evidence="10" key="2">
    <citation type="submission" date="2022-09" db="EMBL/GenBank/DDBJ databases">
        <title>Biosynthetic gene clusters of Dactylosporangioum fulvum.</title>
        <authorList>
            <person name="Caradec T."/>
        </authorList>
    </citation>
    <scope>NUCLEOTIDE SEQUENCE</scope>
    <source>
        <strain evidence="10">NRRL B-16292</strain>
    </source>
</reference>
<evidence type="ECO:0000259" key="9">
    <source>
        <dbReference type="Pfam" id="PF12704"/>
    </source>
</evidence>
<comment type="subcellular location">
    <subcellularLocation>
        <location evidence="1">Cell membrane</location>
        <topology evidence="1">Multi-pass membrane protein</topology>
    </subcellularLocation>
</comment>
<comment type="similarity">
    <text evidence="6">Belongs to the ABC-4 integral membrane protein family.</text>
</comment>
<protein>
    <submittedName>
        <fullName evidence="10">ABC transporter permease</fullName>
    </submittedName>
</protein>
<evidence type="ECO:0000256" key="5">
    <source>
        <dbReference type="ARBA" id="ARBA00023136"/>
    </source>
</evidence>
<dbReference type="PANTHER" id="PTHR30572:SF4">
    <property type="entry name" value="ABC TRANSPORTER PERMEASE YTRF"/>
    <property type="match status" value="1"/>
</dbReference>
<reference evidence="10" key="1">
    <citation type="submission" date="2021-04" db="EMBL/GenBank/DDBJ databases">
        <authorList>
            <person name="Hartkoorn R.C."/>
            <person name="Beaudoing E."/>
            <person name="Hot D."/>
        </authorList>
    </citation>
    <scope>NUCLEOTIDE SEQUENCE</scope>
    <source>
        <strain evidence="10">NRRL B-16292</strain>
    </source>
</reference>
<evidence type="ECO:0000313" key="11">
    <source>
        <dbReference type="Proteomes" id="UP001059617"/>
    </source>
</evidence>
<evidence type="ECO:0000256" key="1">
    <source>
        <dbReference type="ARBA" id="ARBA00004651"/>
    </source>
</evidence>
<keyword evidence="2" id="KW-1003">Cell membrane</keyword>
<dbReference type="Pfam" id="PF12704">
    <property type="entry name" value="MacB_PCD"/>
    <property type="match status" value="2"/>
</dbReference>
<keyword evidence="3 7" id="KW-0812">Transmembrane</keyword>
<evidence type="ECO:0000256" key="6">
    <source>
        <dbReference type="ARBA" id="ARBA00038076"/>
    </source>
</evidence>
<dbReference type="PANTHER" id="PTHR30572">
    <property type="entry name" value="MEMBRANE COMPONENT OF TRANSPORTER-RELATED"/>
    <property type="match status" value="1"/>
</dbReference>
<feature type="transmembrane region" description="Helical" evidence="7">
    <location>
        <begin position="810"/>
        <end position="831"/>
    </location>
</feature>